<dbReference type="SUPFAM" id="SSF141868">
    <property type="entry name" value="EAL domain-like"/>
    <property type="match status" value="1"/>
</dbReference>
<evidence type="ECO:0000259" key="3">
    <source>
        <dbReference type="PROSITE" id="PS50883"/>
    </source>
</evidence>
<dbReference type="SMART" id="SM00052">
    <property type="entry name" value="EAL"/>
    <property type="match status" value="1"/>
</dbReference>
<evidence type="ECO:0000256" key="1">
    <source>
        <dbReference type="PROSITE-ProRule" id="PRU00169"/>
    </source>
</evidence>
<dbReference type="PANTHER" id="PTHR33121:SF70">
    <property type="entry name" value="SIGNALING PROTEIN YKOW"/>
    <property type="match status" value="1"/>
</dbReference>
<comment type="caution">
    <text evidence="4">The sequence shown here is derived from an EMBL/GenBank/DDBJ whole genome shotgun (WGS) entry which is preliminary data.</text>
</comment>
<dbReference type="InterPro" id="IPR035919">
    <property type="entry name" value="EAL_sf"/>
</dbReference>
<proteinExistence type="predicted"/>
<keyword evidence="1" id="KW-0597">Phosphoprotein</keyword>
<dbReference type="Proteomes" id="UP000283255">
    <property type="component" value="Unassembled WGS sequence"/>
</dbReference>
<evidence type="ECO:0000313" key="4">
    <source>
        <dbReference type="EMBL" id="RJG51577.1"/>
    </source>
</evidence>
<feature type="modified residue" description="4-aspartylphosphate" evidence="1">
    <location>
        <position position="57"/>
    </location>
</feature>
<dbReference type="SUPFAM" id="SSF52172">
    <property type="entry name" value="CheY-like"/>
    <property type="match status" value="1"/>
</dbReference>
<evidence type="ECO:0000259" key="2">
    <source>
        <dbReference type="PROSITE" id="PS50110"/>
    </source>
</evidence>
<feature type="domain" description="Response regulatory" evidence="2">
    <location>
        <begin position="7"/>
        <end position="127"/>
    </location>
</feature>
<gene>
    <name evidence="4" type="ORF">D1Z90_02275</name>
</gene>
<organism evidence="4 5">
    <name type="scientific">Motilimonas pumila</name>
    <dbReference type="NCBI Taxonomy" id="2303987"/>
    <lineage>
        <taxon>Bacteria</taxon>
        <taxon>Pseudomonadati</taxon>
        <taxon>Pseudomonadota</taxon>
        <taxon>Gammaproteobacteria</taxon>
        <taxon>Alteromonadales</taxon>
        <taxon>Alteromonadales genera incertae sedis</taxon>
        <taxon>Motilimonas</taxon>
    </lineage>
</organism>
<dbReference type="GO" id="GO:0000160">
    <property type="term" value="P:phosphorelay signal transduction system"/>
    <property type="evidence" value="ECO:0007669"/>
    <property type="project" value="InterPro"/>
</dbReference>
<accession>A0A418YKT2</accession>
<dbReference type="InterPro" id="IPR001633">
    <property type="entry name" value="EAL_dom"/>
</dbReference>
<dbReference type="EMBL" id="QZCH01000001">
    <property type="protein sequence ID" value="RJG51577.1"/>
    <property type="molecule type" value="Genomic_DNA"/>
</dbReference>
<dbReference type="OrthoDB" id="9812358at2"/>
<protein>
    <submittedName>
        <fullName evidence="4">EAL domain-containing protein</fullName>
    </submittedName>
</protein>
<sequence length="395" mass="44014">MGIAKTKLLVVEDHSFQRKALICMLKRLDISDVQEACDGEKAMDLVQQRSFDLIICDLRMPNMDGLAMLRNFAEMKFKGCIIISSALAPDLLASVEKMGKALGLSILGSIGKPPKLDSLAQYINQARTPITASPQVANPLDIQLADIHAGLKRGEFIPYFQAQTCFKSQAVLSAEVLVRWQHPKYGLLSPFHFLPLIESHRLMDVLTEQMIFSSARQLAKWQSAGTDIKLSINLSASSFGSDKLTRGLLLACERFGVKPERITLEVTESALAENIAEAMEQLNRFRMHGFALAIDDFGTGYSSLTQLHNYPFTELKIDRSFIAKMEQDPSAMAIVESSLSLAKKLNLKTVAEGIETPKQWSLLKKLDCDLCQGYLIHKPTDAAHFNFWLKQQHAV</sequence>
<dbReference type="Pfam" id="PF00072">
    <property type="entry name" value="Response_reg"/>
    <property type="match status" value="1"/>
</dbReference>
<name>A0A418YKT2_9GAMM</name>
<dbReference type="Pfam" id="PF00563">
    <property type="entry name" value="EAL"/>
    <property type="match status" value="1"/>
</dbReference>
<dbReference type="PANTHER" id="PTHR33121">
    <property type="entry name" value="CYCLIC DI-GMP PHOSPHODIESTERASE PDEF"/>
    <property type="match status" value="1"/>
</dbReference>
<reference evidence="4 5" key="1">
    <citation type="submission" date="2018-09" db="EMBL/GenBank/DDBJ databases">
        <authorList>
            <person name="Wang F."/>
        </authorList>
    </citation>
    <scope>NUCLEOTIDE SEQUENCE [LARGE SCALE GENOMIC DNA]</scope>
    <source>
        <strain evidence="4 5">PLHSC7-2</strain>
    </source>
</reference>
<dbReference type="Gene3D" id="3.20.20.450">
    <property type="entry name" value="EAL domain"/>
    <property type="match status" value="1"/>
</dbReference>
<dbReference type="Gene3D" id="3.40.50.2300">
    <property type="match status" value="1"/>
</dbReference>
<dbReference type="PROSITE" id="PS50110">
    <property type="entry name" value="RESPONSE_REGULATORY"/>
    <property type="match status" value="1"/>
</dbReference>
<dbReference type="InterPro" id="IPR050706">
    <property type="entry name" value="Cyclic-di-GMP_PDE-like"/>
</dbReference>
<dbReference type="CDD" id="cd01948">
    <property type="entry name" value="EAL"/>
    <property type="match status" value="1"/>
</dbReference>
<dbReference type="InterPro" id="IPR011006">
    <property type="entry name" value="CheY-like_superfamily"/>
</dbReference>
<dbReference type="SMART" id="SM00448">
    <property type="entry name" value="REC"/>
    <property type="match status" value="1"/>
</dbReference>
<dbReference type="RefSeq" id="WP_119909101.1">
    <property type="nucleotide sequence ID" value="NZ_QZCH01000001.1"/>
</dbReference>
<keyword evidence="5" id="KW-1185">Reference proteome</keyword>
<evidence type="ECO:0000313" key="5">
    <source>
        <dbReference type="Proteomes" id="UP000283255"/>
    </source>
</evidence>
<feature type="domain" description="EAL" evidence="3">
    <location>
        <begin position="140"/>
        <end position="393"/>
    </location>
</feature>
<dbReference type="AlphaFoldDB" id="A0A418YKT2"/>
<dbReference type="InterPro" id="IPR001789">
    <property type="entry name" value="Sig_transdc_resp-reg_receiver"/>
</dbReference>
<dbReference type="GO" id="GO:0071111">
    <property type="term" value="F:cyclic-guanylate-specific phosphodiesterase activity"/>
    <property type="evidence" value="ECO:0007669"/>
    <property type="project" value="InterPro"/>
</dbReference>
<reference evidence="4 5" key="2">
    <citation type="submission" date="2019-01" db="EMBL/GenBank/DDBJ databases">
        <title>Motilimonas pumilus sp. nov., isolated from the gut of sea cucumber (Apostichopus japonicus).</title>
        <authorList>
            <person name="Wang F.-Q."/>
            <person name="Ren L.-H."/>
            <person name="Lin Y.-W."/>
            <person name="Sun G.-H."/>
            <person name="Du Z.-J."/>
            <person name="Zhao J.-X."/>
            <person name="Liu X.-J."/>
            <person name="Liu L.-J."/>
        </authorList>
    </citation>
    <scope>NUCLEOTIDE SEQUENCE [LARGE SCALE GENOMIC DNA]</scope>
    <source>
        <strain evidence="4 5">PLHSC7-2</strain>
    </source>
</reference>
<dbReference type="PROSITE" id="PS50883">
    <property type="entry name" value="EAL"/>
    <property type="match status" value="1"/>
</dbReference>